<evidence type="ECO:0000313" key="1">
    <source>
        <dbReference type="EMBL" id="MCI4387707.1"/>
    </source>
</evidence>
<sequence length="665" mass="75725">MVVNEPVADQWKLMLSQMTTYLGCSGPSICSAEMRILCNVSRKISLHLSRTLHHQRGLTLTRAPHSTAKKMKLDHNTSDHNETPWFYECTLNLDRESRRIALFLLYLFLFMVGLLENCLVIWARLSPARIESVLTAVARVKVGRSLTVKQFQRLLGLLAAASNVIPFGLLHMRPLQWWLKTRGFFRNRGNPLRMIKVTRRCRRALAVWREPGFLSQGPVLGAPGHRVVLATDASLTGWGAVMSGRPACGLWSGRHLTWHINCLEMLAVFLALKHFLPDLRGRHVLVCTDNTTVVSYINCQGGLRSRPLYRLARQILVWSQGKLLSLRAAYIPGYLNVGADALSRQGPVPGEWRLHPENCLVIWVNWRRRHSASGVLFCVINISLSDLMVVFTMPFFMLEVTMDRVWVWGRFLCKVTHLIYVINFYSSSFFLAFMTLERYLTLTRPTTPACFPLQPRHRRWLLCAGVWLLSLVLALLENVHVDLLEWDEPGCYMMPELHYTEWFVSVSFFCLIFQFLGPGSVIIACNILIARAVRASPDVQNHRDLWLLHVYSLVFVACWLPYHVVMFLMMVDDLNPHLMSCNTVDILYFSFSVIQCISLFHCIANPILYNFLSKNFRANLINDILSRISSPPVNIGANAADGAGTVSRKERKLSNASTSHSEIGS</sequence>
<dbReference type="Proteomes" id="UP000829447">
    <property type="component" value="Linkage Group LG16"/>
</dbReference>
<accession>A0ACC5X975</accession>
<gene>
    <name evidence="1" type="ORF">PGIGA_G00077320</name>
</gene>
<name>A0ACC5X975_PANGG</name>
<evidence type="ECO:0000313" key="2">
    <source>
        <dbReference type="Proteomes" id="UP000829447"/>
    </source>
</evidence>
<dbReference type="EMBL" id="CM040469">
    <property type="protein sequence ID" value="MCI4387707.1"/>
    <property type="molecule type" value="Genomic_DNA"/>
</dbReference>
<reference evidence="1 2" key="1">
    <citation type="journal article" date="2022" name="bioRxiv">
        <title>An ancient truncated duplication of the anti-Mullerian hormone receptor type 2 gene is a potential conserved master sex determinant in the Pangasiidae catfish family.</title>
        <authorList>
            <person name="Wen M."/>
            <person name="Pan Q."/>
            <person name="Jouanno E."/>
            <person name="Montfort J."/>
            <person name="Zahm M."/>
            <person name="Cabau C."/>
            <person name="Klopp C."/>
            <person name="Iampietro C."/>
            <person name="Roques C."/>
            <person name="Bouchez O."/>
            <person name="Castinel A."/>
            <person name="Donnadieu C."/>
            <person name="Parrinello H."/>
            <person name="Poncet C."/>
            <person name="Belmonte E."/>
            <person name="Gautier V."/>
            <person name="Avarre J.-C."/>
            <person name="Dugue R."/>
            <person name="Gustiano R."/>
            <person name="Ha T.T.T."/>
            <person name="Campet M."/>
            <person name="Sriphairoj K."/>
            <person name="Ribolli J."/>
            <person name="de Almeida F.L."/>
            <person name="Desvignes T."/>
            <person name="Postlethwait J.H."/>
            <person name="Bucao C.F."/>
            <person name="Robinson-Rechavi M."/>
            <person name="Bobe J."/>
            <person name="Herpin A."/>
            <person name="Guiguen Y."/>
        </authorList>
    </citation>
    <scope>NUCLEOTIDE SEQUENCE [LARGE SCALE GENOMIC DNA]</scope>
    <source>
        <strain evidence="1">YG-Dec2019</strain>
    </source>
</reference>
<organism evidence="1 2">
    <name type="scientific">Pangasianodon gigas</name>
    <name type="common">Mekong giant catfish</name>
    <name type="synonym">Pangasius gigas</name>
    <dbReference type="NCBI Taxonomy" id="30993"/>
    <lineage>
        <taxon>Eukaryota</taxon>
        <taxon>Metazoa</taxon>
        <taxon>Chordata</taxon>
        <taxon>Craniata</taxon>
        <taxon>Vertebrata</taxon>
        <taxon>Euteleostomi</taxon>
        <taxon>Actinopterygii</taxon>
        <taxon>Neopterygii</taxon>
        <taxon>Teleostei</taxon>
        <taxon>Ostariophysi</taxon>
        <taxon>Siluriformes</taxon>
        <taxon>Pangasiidae</taxon>
        <taxon>Pangasianodon</taxon>
    </lineage>
</organism>
<protein>
    <submittedName>
        <fullName evidence="1">Uncharacterized protein</fullName>
    </submittedName>
</protein>
<comment type="caution">
    <text evidence="1">The sequence shown here is derived from an EMBL/GenBank/DDBJ whole genome shotgun (WGS) entry which is preliminary data.</text>
</comment>
<proteinExistence type="predicted"/>
<keyword evidence="2" id="KW-1185">Reference proteome</keyword>